<proteinExistence type="predicted"/>
<feature type="domain" description="GAG-pre-integrase" evidence="2">
    <location>
        <begin position="2"/>
        <end position="48"/>
    </location>
</feature>
<dbReference type="AlphaFoldDB" id="A0A4P9YCG6"/>
<sequence>LELWHKRLCHINTKTIVEMGKLNTVNDLPNFGNQAHMEACEGCATGKSTVAPIPKGPRQRASQKLEEIHSDVCGPFPTPTTQGFR</sequence>
<evidence type="ECO:0000313" key="3">
    <source>
        <dbReference type="EMBL" id="RKP16858.1"/>
    </source>
</evidence>
<feature type="non-terminal residue" evidence="3">
    <location>
        <position position="85"/>
    </location>
</feature>
<protein>
    <recommendedName>
        <fullName evidence="2">GAG-pre-integrase domain-containing protein</fullName>
    </recommendedName>
</protein>
<dbReference type="PANTHER" id="PTHR42648:SF28">
    <property type="entry name" value="TRANSPOSON-ENCODED PROTEIN WITH RIBONUCLEASE H-LIKE AND RETROVIRUS ZINC FINGER-LIKE DOMAINS"/>
    <property type="match status" value="1"/>
</dbReference>
<dbReference type="InterPro" id="IPR039537">
    <property type="entry name" value="Retrotran_Ty1/copia-like"/>
</dbReference>
<name>A0A4P9YCG6_ROZAC</name>
<accession>A0A4P9YCG6</accession>
<dbReference type="InterPro" id="IPR025724">
    <property type="entry name" value="GAG-pre-integrase_dom"/>
</dbReference>
<dbReference type="EMBL" id="ML006188">
    <property type="protein sequence ID" value="RKP16858.1"/>
    <property type="molecule type" value="Genomic_DNA"/>
</dbReference>
<gene>
    <name evidence="3" type="ORF">ROZALSC1DRAFT_7338</name>
</gene>
<reference evidence="4" key="1">
    <citation type="journal article" date="2018" name="Nat. Microbiol.">
        <title>Leveraging single-cell genomics to expand the fungal tree of life.</title>
        <authorList>
            <person name="Ahrendt S.R."/>
            <person name="Quandt C.A."/>
            <person name="Ciobanu D."/>
            <person name="Clum A."/>
            <person name="Salamov A."/>
            <person name="Andreopoulos B."/>
            <person name="Cheng J.F."/>
            <person name="Woyke T."/>
            <person name="Pelin A."/>
            <person name="Henrissat B."/>
            <person name="Reynolds N.K."/>
            <person name="Benny G.L."/>
            <person name="Smith M.E."/>
            <person name="James T.Y."/>
            <person name="Grigoriev I.V."/>
        </authorList>
    </citation>
    <scope>NUCLEOTIDE SEQUENCE [LARGE SCALE GENOMIC DNA]</scope>
    <source>
        <strain evidence="4">CSF55</strain>
    </source>
</reference>
<feature type="region of interest" description="Disordered" evidence="1">
    <location>
        <begin position="48"/>
        <end position="85"/>
    </location>
</feature>
<dbReference type="Proteomes" id="UP000281549">
    <property type="component" value="Unassembled WGS sequence"/>
</dbReference>
<evidence type="ECO:0000259" key="2">
    <source>
        <dbReference type="Pfam" id="PF13976"/>
    </source>
</evidence>
<feature type="non-terminal residue" evidence="3">
    <location>
        <position position="1"/>
    </location>
</feature>
<evidence type="ECO:0000313" key="4">
    <source>
        <dbReference type="Proteomes" id="UP000281549"/>
    </source>
</evidence>
<organism evidence="3 4">
    <name type="scientific">Rozella allomycis (strain CSF55)</name>
    <dbReference type="NCBI Taxonomy" id="988480"/>
    <lineage>
        <taxon>Eukaryota</taxon>
        <taxon>Fungi</taxon>
        <taxon>Fungi incertae sedis</taxon>
        <taxon>Cryptomycota</taxon>
        <taxon>Cryptomycota incertae sedis</taxon>
        <taxon>Rozella</taxon>
    </lineage>
</organism>
<dbReference type="Pfam" id="PF13976">
    <property type="entry name" value="gag_pre-integrs"/>
    <property type="match status" value="1"/>
</dbReference>
<evidence type="ECO:0000256" key="1">
    <source>
        <dbReference type="SAM" id="MobiDB-lite"/>
    </source>
</evidence>
<dbReference type="PANTHER" id="PTHR42648">
    <property type="entry name" value="TRANSPOSASE, PUTATIVE-RELATED"/>
    <property type="match status" value="1"/>
</dbReference>